<feature type="region of interest" description="Disordered" evidence="1">
    <location>
        <begin position="215"/>
        <end position="279"/>
    </location>
</feature>
<dbReference type="EMBL" id="CP142149">
    <property type="protein sequence ID" value="WSE30608.1"/>
    <property type="molecule type" value="Genomic_DNA"/>
</dbReference>
<dbReference type="Proteomes" id="UP001330812">
    <property type="component" value="Chromosome"/>
</dbReference>
<proteinExistence type="predicted"/>
<evidence type="ECO:0000256" key="1">
    <source>
        <dbReference type="SAM" id="MobiDB-lite"/>
    </source>
</evidence>
<organism evidence="2 3">
    <name type="scientific">Amycolatopsis rhabdoformis</name>
    <dbReference type="NCBI Taxonomy" id="1448059"/>
    <lineage>
        <taxon>Bacteria</taxon>
        <taxon>Bacillati</taxon>
        <taxon>Actinomycetota</taxon>
        <taxon>Actinomycetes</taxon>
        <taxon>Pseudonocardiales</taxon>
        <taxon>Pseudonocardiaceae</taxon>
        <taxon>Amycolatopsis</taxon>
    </lineage>
</organism>
<feature type="compositionally biased region" description="Low complexity" evidence="1">
    <location>
        <begin position="215"/>
        <end position="228"/>
    </location>
</feature>
<dbReference type="Gene3D" id="1.10.287.1060">
    <property type="entry name" value="ESAT-6-like"/>
    <property type="match status" value="1"/>
</dbReference>
<name>A0ABZ1IAF4_9PSEU</name>
<keyword evidence="3" id="KW-1185">Reference proteome</keyword>
<reference evidence="2 3" key="1">
    <citation type="journal article" date="2015" name="Int. J. Syst. Evol. Microbiol.">
        <title>Amycolatopsis rhabdoformis sp. nov., an actinomycete isolated from a tropical forest soil.</title>
        <authorList>
            <person name="Souza W.R."/>
            <person name="Silva R.E."/>
            <person name="Goodfellow M."/>
            <person name="Busarakam K."/>
            <person name="Figueiro F.S."/>
            <person name="Ferreira D."/>
            <person name="Rodrigues-Filho E."/>
            <person name="Moraes L.A.B."/>
            <person name="Zucchi T.D."/>
        </authorList>
    </citation>
    <scope>NUCLEOTIDE SEQUENCE [LARGE SCALE GENOMIC DNA]</scope>
    <source>
        <strain evidence="2 3">NCIMB 14900</strain>
    </source>
</reference>
<evidence type="ECO:0000313" key="2">
    <source>
        <dbReference type="EMBL" id="WSE30608.1"/>
    </source>
</evidence>
<evidence type="ECO:0000313" key="3">
    <source>
        <dbReference type="Proteomes" id="UP001330812"/>
    </source>
</evidence>
<sequence>MLTFPNSSAMDATASSGGPITVLPQIVTGQPEQIAKHVLDLLHKASEFASLYTELSKAADQLGKVWSGAASESALKKITDSLDQLTKIISVIEKGASLLGVSGTLVKTAQEAYKSVVAAVNPTVASLMSNWWTYGAAVALSTATSASLRAFITAIGALLKALGAGDLANQITQVAQIIGEIEKLFHGGDAGAAAAAGTSGNTAVAGTPVTAPVAPPSVASPAGQQATAGGVGGGAAAPAGQPPFTNYTPPALAGNTPSTGGLGSTPVTANGTPLNPANSWIAVDPATAAGTAPSTTPITPPASTGGTVSPIAPAGANEIVIHTDLSTGQSTVEAPAGQDVDIDLDLTYNGQHFQQHVDIDAKGA</sequence>
<dbReference type="RefSeq" id="WP_326569552.1">
    <property type="nucleotide sequence ID" value="NZ_CP142149.1"/>
</dbReference>
<evidence type="ECO:0008006" key="4">
    <source>
        <dbReference type="Google" id="ProtNLM"/>
    </source>
</evidence>
<gene>
    <name evidence="2" type="ORF">VSH64_00410</name>
</gene>
<protein>
    <recommendedName>
        <fullName evidence="4">WXG100 family type VII secretion target</fullName>
    </recommendedName>
</protein>
<feature type="compositionally biased region" description="Polar residues" evidence="1">
    <location>
        <begin position="255"/>
        <end position="278"/>
    </location>
</feature>
<accession>A0ABZ1IAF4</accession>